<dbReference type="InterPro" id="IPR001584">
    <property type="entry name" value="Integrase_cat-core"/>
</dbReference>
<comment type="caution">
    <text evidence="2">The sequence shown here is derived from an EMBL/GenBank/DDBJ whole genome shotgun (WGS) entry which is preliminary data.</text>
</comment>
<dbReference type="EMBL" id="JARBHB010000015">
    <property type="protein sequence ID" value="KAJ8867525.1"/>
    <property type="molecule type" value="Genomic_DNA"/>
</dbReference>
<proteinExistence type="predicted"/>
<feature type="domain" description="Integrase catalytic" evidence="1">
    <location>
        <begin position="1"/>
        <end position="63"/>
    </location>
</feature>
<dbReference type="SUPFAM" id="SSF53098">
    <property type="entry name" value="Ribonuclease H-like"/>
    <property type="match status" value="1"/>
</dbReference>
<dbReference type="Proteomes" id="UP001159363">
    <property type="component" value="Chromosome 14"/>
</dbReference>
<sequence>MPFRTFASNNGIRLVTIAPYHPSSNGQAERIVQTTKEMLQRIKGSDLAQKIARLLLTQHVTPNATIGSSLAELLLGRRLWTCLDRVHSDFLHEMRDLQKSKGIQTAPRRLRRHIEQLRLRYSSAAENIDAPVIHWEVMLACPQVSKFLRKPRIIQKHHLAGRMLLESLQMSVFLRKHQRGCEVNPRVHVRLQKVRCETSHSQTPMRR</sequence>
<accession>A0ABQ9G4Y7</accession>
<organism evidence="2 3">
    <name type="scientific">Dryococelus australis</name>
    <dbReference type="NCBI Taxonomy" id="614101"/>
    <lineage>
        <taxon>Eukaryota</taxon>
        <taxon>Metazoa</taxon>
        <taxon>Ecdysozoa</taxon>
        <taxon>Arthropoda</taxon>
        <taxon>Hexapoda</taxon>
        <taxon>Insecta</taxon>
        <taxon>Pterygota</taxon>
        <taxon>Neoptera</taxon>
        <taxon>Polyneoptera</taxon>
        <taxon>Phasmatodea</taxon>
        <taxon>Verophasmatodea</taxon>
        <taxon>Anareolatae</taxon>
        <taxon>Phasmatidae</taxon>
        <taxon>Eurycanthinae</taxon>
        <taxon>Dryococelus</taxon>
    </lineage>
</organism>
<dbReference type="InterPro" id="IPR036397">
    <property type="entry name" value="RNaseH_sf"/>
</dbReference>
<evidence type="ECO:0000313" key="3">
    <source>
        <dbReference type="Proteomes" id="UP001159363"/>
    </source>
</evidence>
<dbReference type="InterPro" id="IPR012337">
    <property type="entry name" value="RNaseH-like_sf"/>
</dbReference>
<dbReference type="PANTHER" id="PTHR37984">
    <property type="entry name" value="PROTEIN CBG26694"/>
    <property type="match status" value="1"/>
</dbReference>
<keyword evidence="3" id="KW-1185">Reference proteome</keyword>
<evidence type="ECO:0000259" key="1">
    <source>
        <dbReference type="PROSITE" id="PS50994"/>
    </source>
</evidence>
<dbReference type="PANTHER" id="PTHR37984:SF12">
    <property type="entry name" value="RIBONUCLEASE H"/>
    <property type="match status" value="1"/>
</dbReference>
<dbReference type="PROSITE" id="PS50994">
    <property type="entry name" value="INTEGRASE"/>
    <property type="match status" value="1"/>
</dbReference>
<gene>
    <name evidence="2" type="ORF">PR048_031327</name>
</gene>
<name>A0ABQ9G4Y7_9NEOP</name>
<reference evidence="2 3" key="1">
    <citation type="submission" date="2023-02" db="EMBL/GenBank/DDBJ databases">
        <title>LHISI_Scaffold_Assembly.</title>
        <authorList>
            <person name="Stuart O.P."/>
            <person name="Cleave R."/>
            <person name="Magrath M.J.L."/>
            <person name="Mikheyev A.S."/>
        </authorList>
    </citation>
    <scope>NUCLEOTIDE SEQUENCE [LARGE SCALE GENOMIC DNA]</scope>
    <source>
        <strain evidence="2">Daus_M_001</strain>
        <tissue evidence="2">Leg muscle</tissue>
    </source>
</reference>
<protein>
    <recommendedName>
        <fullName evidence="1">Integrase catalytic domain-containing protein</fullName>
    </recommendedName>
</protein>
<dbReference type="Gene3D" id="3.30.420.10">
    <property type="entry name" value="Ribonuclease H-like superfamily/Ribonuclease H"/>
    <property type="match status" value="1"/>
</dbReference>
<evidence type="ECO:0000313" key="2">
    <source>
        <dbReference type="EMBL" id="KAJ8867525.1"/>
    </source>
</evidence>
<dbReference type="InterPro" id="IPR050951">
    <property type="entry name" value="Retrovirus_Pol_polyprotein"/>
</dbReference>